<dbReference type="SUPFAM" id="SSF54427">
    <property type="entry name" value="NTF2-like"/>
    <property type="match status" value="1"/>
</dbReference>
<gene>
    <name evidence="2" type="ORF">EV188_10128</name>
</gene>
<proteinExistence type="predicted"/>
<comment type="caution">
    <text evidence="2">The sequence shown here is derived from an EMBL/GenBank/DDBJ whole genome shotgun (WGS) entry which is preliminary data.</text>
</comment>
<dbReference type="Pfam" id="PF12680">
    <property type="entry name" value="SnoaL_2"/>
    <property type="match status" value="1"/>
</dbReference>
<keyword evidence="3" id="KW-1185">Reference proteome</keyword>
<evidence type="ECO:0000313" key="2">
    <source>
        <dbReference type="EMBL" id="TDQ64781.1"/>
    </source>
</evidence>
<sequence>MDPTDLITRYYDGCSDGDVDALLTTLHPDVVHYFLAPNLGSTPVAGAEHLARYWRKVTRVIEARWVVDRLVADGDEAVIEWTMFWLPTGARERVATRGAEWFVLRDGLISEIRSYYQQHEATTELDAFPYAARGYSLPGQEYSALHRPPSSEGSFS</sequence>
<dbReference type="Gene3D" id="3.10.450.50">
    <property type="match status" value="1"/>
</dbReference>
<dbReference type="RefSeq" id="WP_133824240.1">
    <property type="nucleotide sequence ID" value="NZ_BAABHR010000015.1"/>
</dbReference>
<protein>
    <submittedName>
        <fullName evidence="2">Ketosteroid isomerase-like protein</fullName>
    </submittedName>
</protein>
<evidence type="ECO:0000259" key="1">
    <source>
        <dbReference type="Pfam" id="PF12680"/>
    </source>
</evidence>
<accession>A0A4R6VNA9</accession>
<dbReference type="Proteomes" id="UP000295705">
    <property type="component" value="Unassembled WGS sequence"/>
</dbReference>
<dbReference type="AlphaFoldDB" id="A0A4R6VNA9"/>
<evidence type="ECO:0000313" key="3">
    <source>
        <dbReference type="Proteomes" id="UP000295705"/>
    </source>
</evidence>
<name>A0A4R6VNA9_9PSEU</name>
<feature type="domain" description="SnoaL-like" evidence="1">
    <location>
        <begin position="7"/>
        <end position="111"/>
    </location>
</feature>
<dbReference type="OrthoDB" id="981191at2"/>
<dbReference type="EMBL" id="SNYO01000001">
    <property type="protein sequence ID" value="TDQ64781.1"/>
    <property type="molecule type" value="Genomic_DNA"/>
</dbReference>
<dbReference type="GO" id="GO:0016853">
    <property type="term" value="F:isomerase activity"/>
    <property type="evidence" value="ECO:0007669"/>
    <property type="project" value="UniProtKB-KW"/>
</dbReference>
<dbReference type="InterPro" id="IPR032710">
    <property type="entry name" value="NTF2-like_dom_sf"/>
</dbReference>
<dbReference type="InterPro" id="IPR037401">
    <property type="entry name" value="SnoaL-like"/>
</dbReference>
<organism evidence="2 3">
    <name type="scientific">Actinomycetospora succinea</name>
    <dbReference type="NCBI Taxonomy" id="663603"/>
    <lineage>
        <taxon>Bacteria</taxon>
        <taxon>Bacillati</taxon>
        <taxon>Actinomycetota</taxon>
        <taxon>Actinomycetes</taxon>
        <taxon>Pseudonocardiales</taxon>
        <taxon>Pseudonocardiaceae</taxon>
        <taxon>Actinomycetospora</taxon>
    </lineage>
</organism>
<reference evidence="2 3" key="1">
    <citation type="submission" date="2019-03" db="EMBL/GenBank/DDBJ databases">
        <title>Genomic Encyclopedia of Type Strains, Phase IV (KMG-IV): sequencing the most valuable type-strain genomes for metagenomic binning, comparative biology and taxonomic classification.</title>
        <authorList>
            <person name="Goeker M."/>
        </authorList>
    </citation>
    <scope>NUCLEOTIDE SEQUENCE [LARGE SCALE GENOMIC DNA]</scope>
    <source>
        <strain evidence="2 3">DSM 45775</strain>
    </source>
</reference>
<keyword evidence="2" id="KW-0413">Isomerase</keyword>